<dbReference type="InterPro" id="IPR045255">
    <property type="entry name" value="RanBP1-like"/>
</dbReference>
<accession>A0A4P9ZZ98</accession>
<dbReference type="PANTHER" id="PTHR23138">
    <property type="entry name" value="RAN BINDING PROTEIN"/>
    <property type="match status" value="1"/>
</dbReference>
<proteinExistence type="predicted"/>
<feature type="region of interest" description="Disordered" evidence="1">
    <location>
        <begin position="164"/>
        <end position="206"/>
    </location>
</feature>
<feature type="region of interest" description="Disordered" evidence="1">
    <location>
        <begin position="1"/>
        <end position="27"/>
    </location>
</feature>
<dbReference type="SMART" id="SM00160">
    <property type="entry name" value="RanBD"/>
    <property type="match status" value="1"/>
</dbReference>
<evidence type="ECO:0000313" key="4">
    <source>
        <dbReference type="Proteomes" id="UP000268162"/>
    </source>
</evidence>
<feature type="compositionally biased region" description="Basic and acidic residues" evidence="1">
    <location>
        <begin position="168"/>
        <end position="206"/>
    </location>
</feature>
<protein>
    <submittedName>
        <fullName evidence="3">Putative YRB1-ran-specific GTPase-activating protein</fullName>
    </submittedName>
</protein>
<dbReference type="FunFam" id="2.30.29.30:FF:000312">
    <property type="entry name" value="Ran binding protein 1"/>
    <property type="match status" value="1"/>
</dbReference>
<dbReference type="GO" id="GO:0006913">
    <property type="term" value="P:nucleocytoplasmic transport"/>
    <property type="evidence" value="ECO:0007669"/>
    <property type="project" value="InterPro"/>
</dbReference>
<dbReference type="InterPro" id="IPR000156">
    <property type="entry name" value="Ran_bind_dom"/>
</dbReference>
<dbReference type="PANTHER" id="PTHR23138:SF87">
    <property type="entry name" value="E3 SUMO-PROTEIN LIGASE RANBP2"/>
    <property type="match status" value="1"/>
</dbReference>
<dbReference type="SUPFAM" id="SSF50729">
    <property type="entry name" value="PH domain-like"/>
    <property type="match status" value="1"/>
</dbReference>
<dbReference type="EMBL" id="ML002402">
    <property type="protein sequence ID" value="RKP38130.1"/>
    <property type="molecule type" value="Genomic_DNA"/>
</dbReference>
<dbReference type="Pfam" id="PF00638">
    <property type="entry name" value="Ran_BP1"/>
    <property type="match status" value="1"/>
</dbReference>
<dbReference type="CDD" id="cd13179">
    <property type="entry name" value="RanBD_RanBP1"/>
    <property type="match status" value="1"/>
</dbReference>
<dbReference type="Proteomes" id="UP000268162">
    <property type="component" value="Unassembled WGS sequence"/>
</dbReference>
<keyword evidence="4" id="KW-1185">Reference proteome</keyword>
<dbReference type="InterPro" id="IPR045256">
    <property type="entry name" value="RanBP1_RanBD"/>
</dbReference>
<dbReference type="GO" id="GO:0005643">
    <property type="term" value="C:nuclear pore"/>
    <property type="evidence" value="ECO:0007669"/>
    <property type="project" value="TreeGrafter"/>
</dbReference>
<dbReference type="OrthoDB" id="2357150at2759"/>
<dbReference type="PROSITE" id="PS50196">
    <property type="entry name" value="RANBD1"/>
    <property type="match status" value="1"/>
</dbReference>
<gene>
    <name evidence="3" type="ORF">BJ085DRAFT_41047</name>
</gene>
<reference evidence="4" key="1">
    <citation type="journal article" date="2018" name="Nat. Microbiol.">
        <title>Leveraging single-cell genomics to expand the fungal tree of life.</title>
        <authorList>
            <person name="Ahrendt S.R."/>
            <person name="Quandt C.A."/>
            <person name="Ciobanu D."/>
            <person name="Clum A."/>
            <person name="Salamov A."/>
            <person name="Andreopoulos B."/>
            <person name="Cheng J.F."/>
            <person name="Woyke T."/>
            <person name="Pelin A."/>
            <person name="Henrissat B."/>
            <person name="Reynolds N.K."/>
            <person name="Benny G.L."/>
            <person name="Smith M.E."/>
            <person name="James T.Y."/>
            <person name="Grigoriev I.V."/>
        </authorList>
    </citation>
    <scope>NUCLEOTIDE SEQUENCE [LARGE SCALE GENOMIC DNA]</scope>
    <source>
        <strain evidence="4">RSA 468</strain>
    </source>
</reference>
<dbReference type="InterPro" id="IPR011993">
    <property type="entry name" value="PH-like_dom_sf"/>
</dbReference>
<dbReference type="STRING" id="215637.A0A4P9ZZ98"/>
<dbReference type="GO" id="GO:0005737">
    <property type="term" value="C:cytoplasm"/>
    <property type="evidence" value="ECO:0007669"/>
    <property type="project" value="TreeGrafter"/>
</dbReference>
<dbReference type="Gene3D" id="2.30.29.30">
    <property type="entry name" value="Pleckstrin-homology domain (PH domain)/Phosphotyrosine-binding domain (PTB)"/>
    <property type="match status" value="1"/>
</dbReference>
<feature type="domain" description="RanBD1" evidence="2">
    <location>
        <begin position="30"/>
        <end position="166"/>
    </location>
</feature>
<evidence type="ECO:0000313" key="3">
    <source>
        <dbReference type="EMBL" id="RKP38130.1"/>
    </source>
</evidence>
<dbReference type="GO" id="GO:0005096">
    <property type="term" value="F:GTPase activator activity"/>
    <property type="evidence" value="ECO:0007669"/>
    <property type="project" value="TreeGrafter"/>
</dbReference>
<organism evidence="3 4">
    <name type="scientific">Dimargaris cristalligena</name>
    <dbReference type="NCBI Taxonomy" id="215637"/>
    <lineage>
        <taxon>Eukaryota</taxon>
        <taxon>Fungi</taxon>
        <taxon>Fungi incertae sedis</taxon>
        <taxon>Zoopagomycota</taxon>
        <taxon>Kickxellomycotina</taxon>
        <taxon>Dimargaritomycetes</taxon>
        <taxon>Dimargaritales</taxon>
        <taxon>Dimargaritaceae</taxon>
        <taxon>Dimargaris</taxon>
    </lineage>
</organism>
<evidence type="ECO:0000256" key="1">
    <source>
        <dbReference type="SAM" id="MobiDB-lite"/>
    </source>
</evidence>
<name>A0A4P9ZZ98_9FUNG</name>
<evidence type="ECO:0000259" key="2">
    <source>
        <dbReference type="PROSITE" id="PS50196"/>
    </source>
</evidence>
<dbReference type="AlphaFoldDB" id="A0A4P9ZZ98"/>
<sequence>MSDDKQTTPTVEETQAPAAAEEVEPSTEVHFEPVVKLAEVETKTLEEDEKVFFKLRAKLFRFDKENSEWKERGTGDVKLLQHKTTHNIRILMRRDKTLKICANHLIAEDMTLSPNIGSERSWVWNVAADFSEGEACHEMLAIRFSNAENALLFKEKFNLARENNAAIKKGDEPLVKLSESEDQKEESQPKPEETPAKEEEPKKNDE</sequence>